<dbReference type="Pfam" id="PF00112">
    <property type="entry name" value="Peptidase_C1"/>
    <property type="match status" value="1"/>
</dbReference>
<dbReference type="OrthoDB" id="3789175at2759"/>
<evidence type="ECO:0000313" key="5">
    <source>
        <dbReference type="EMBL" id="CAH1100215.1"/>
    </source>
</evidence>
<sequence>MMLHHHIFSCVLVSFSLFVAANSARNDDFSDLRGPYCENIGCCNDRIDSCSVPILGTLCYCDEFCNQTRVDDCCPDYWSHCRGITPPPPTEAPPEPQYGCTYGNRALRWKQEVRENCNKCVCEQMPNKQLELLCETNVCLVEQSIIESVNREQEQYGWSATNYSQFWGRTLDDGVQLRLGTLPPQRFVMNMNPIKRNYDPAVLPREFDSRDAWPGFITGIQDQGWCGSSWAISTAAVASDRYGIVSRGKEAVQLSAQHLISCDTQGQQSCSGGHLDRAWSFTKAYGLVDEECFPYVARNERCPIKRRGTLQQAGCTPKFSDRVARYTVGPAYRLGNETDIMYEITRSGPVQATMKVYHDFYNYNSGIYRHSNFAINDKQGYHSVRIIGWGEEYTYKGIQKYWKVANSWGTNWGEEGYFRIARGINECEIETFVIASWPHIHRKVLASASNHF</sequence>
<name>A0A9P0CIX3_9CUCU</name>
<feature type="domain" description="SMB" evidence="4">
    <location>
        <begin position="39"/>
        <end position="85"/>
    </location>
</feature>
<dbReference type="Gene3D" id="3.90.70.10">
    <property type="entry name" value="Cysteine proteinases"/>
    <property type="match status" value="1"/>
</dbReference>
<dbReference type="AlphaFoldDB" id="A0A9P0CIX3"/>
<dbReference type="SMART" id="SM00645">
    <property type="entry name" value="Pept_C1"/>
    <property type="match status" value="1"/>
</dbReference>
<evidence type="ECO:0000256" key="3">
    <source>
        <dbReference type="SAM" id="SignalP"/>
    </source>
</evidence>
<evidence type="ECO:0000313" key="6">
    <source>
        <dbReference type="Proteomes" id="UP001153636"/>
    </source>
</evidence>
<evidence type="ECO:0000259" key="4">
    <source>
        <dbReference type="PROSITE" id="PS50958"/>
    </source>
</evidence>
<evidence type="ECO:0000256" key="1">
    <source>
        <dbReference type="ARBA" id="ARBA00008455"/>
    </source>
</evidence>
<dbReference type="InterPro" id="IPR013128">
    <property type="entry name" value="Peptidase_C1A"/>
</dbReference>
<dbReference type="PROSITE" id="PS50958">
    <property type="entry name" value="SMB_2"/>
    <property type="match status" value="1"/>
</dbReference>
<proteinExistence type="inferred from homology"/>
<dbReference type="Proteomes" id="UP001153636">
    <property type="component" value="Chromosome 10"/>
</dbReference>
<dbReference type="PANTHER" id="PTHR12411">
    <property type="entry name" value="CYSTEINE PROTEASE FAMILY C1-RELATED"/>
    <property type="match status" value="1"/>
</dbReference>
<dbReference type="InterPro" id="IPR001212">
    <property type="entry name" value="Somatomedin_B_dom"/>
</dbReference>
<dbReference type="EMBL" id="OV651822">
    <property type="protein sequence ID" value="CAH1100215.1"/>
    <property type="molecule type" value="Genomic_DNA"/>
</dbReference>
<dbReference type="InterPro" id="IPR025660">
    <property type="entry name" value="Pept_his_AS"/>
</dbReference>
<organism evidence="5 6">
    <name type="scientific">Psylliodes chrysocephalus</name>
    <dbReference type="NCBI Taxonomy" id="3402493"/>
    <lineage>
        <taxon>Eukaryota</taxon>
        <taxon>Metazoa</taxon>
        <taxon>Ecdysozoa</taxon>
        <taxon>Arthropoda</taxon>
        <taxon>Hexapoda</taxon>
        <taxon>Insecta</taxon>
        <taxon>Pterygota</taxon>
        <taxon>Neoptera</taxon>
        <taxon>Endopterygota</taxon>
        <taxon>Coleoptera</taxon>
        <taxon>Polyphaga</taxon>
        <taxon>Cucujiformia</taxon>
        <taxon>Chrysomeloidea</taxon>
        <taxon>Chrysomelidae</taxon>
        <taxon>Galerucinae</taxon>
        <taxon>Alticini</taxon>
        <taxon>Psylliodes</taxon>
    </lineage>
</organism>
<dbReference type="PROSITE" id="PS00639">
    <property type="entry name" value="THIOL_PROTEASE_HIS"/>
    <property type="match status" value="1"/>
</dbReference>
<dbReference type="CDD" id="cd02620">
    <property type="entry name" value="Peptidase_C1A_CathepsinB"/>
    <property type="match status" value="1"/>
</dbReference>
<dbReference type="GO" id="GO:0008234">
    <property type="term" value="F:cysteine-type peptidase activity"/>
    <property type="evidence" value="ECO:0007669"/>
    <property type="project" value="InterPro"/>
</dbReference>
<keyword evidence="3" id="KW-0732">Signal</keyword>
<evidence type="ECO:0000256" key="2">
    <source>
        <dbReference type="ARBA" id="ARBA00023157"/>
    </source>
</evidence>
<gene>
    <name evidence="5" type="ORF">PSYICH_LOCUS1891</name>
</gene>
<keyword evidence="2" id="KW-1015">Disulfide bond</keyword>
<feature type="chain" id="PRO_5040222659" description="SMB domain-containing protein" evidence="3">
    <location>
        <begin position="24"/>
        <end position="452"/>
    </location>
</feature>
<dbReference type="SUPFAM" id="SSF54001">
    <property type="entry name" value="Cysteine proteinases"/>
    <property type="match status" value="1"/>
</dbReference>
<keyword evidence="6" id="KW-1185">Reference proteome</keyword>
<accession>A0A9P0CIX3</accession>
<reference evidence="5" key="1">
    <citation type="submission" date="2022-01" db="EMBL/GenBank/DDBJ databases">
        <authorList>
            <person name="King R."/>
        </authorList>
    </citation>
    <scope>NUCLEOTIDE SEQUENCE</scope>
</reference>
<protein>
    <recommendedName>
        <fullName evidence="4">SMB domain-containing protein</fullName>
    </recommendedName>
</protein>
<dbReference type="GO" id="GO:0006508">
    <property type="term" value="P:proteolysis"/>
    <property type="evidence" value="ECO:0007669"/>
    <property type="project" value="InterPro"/>
</dbReference>
<comment type="similarity">
    <text evidence="1">Belongs to the peptidase C1 family.</text>
</comment>
<dbReference type="PRINTS" id="PR00705">
    <property type="entry name" value="PAPAIN"/>
</dbReference>
<dbReference type="InterPro" id="IPR038765">
    <property type="entry name" value="Papain-like_cys_pep_sf"/>
</dbReference>
<dbReference type="InterPro" id="IPR000668">
    <property type="entry name" value="Peptidase_C1A_C"/>
</dbReference>
<feature type="signal peptide" evidence="3">
    <location>
        <begin position="1"/>
        <end position="23"/>
    </location>
</feature>